<dbReference type="EMBL" id="DSRU01000347">
    <property type="protein sequence ID" value="HFN00871.1"/>
    <property type="molecule type" value="Genomic_DNA"/>
</dbReference>
<accession>A0A7C3KI10</accession>
<proteinExistence type="predicted"/>
<name>A0A7C3KI10_9CYAN</name>
<dbReference type="InterPro" id="IPR009078">
    <property type="entry name" value="Ferritin-like_SF"/>
</dbReference>
<evidence type="ECO:0000313" key="1">
    <source>
        <dbReference type="EMBL" id="HFN00871.1"/>
    </source>
</evidence>
<organism evidence="1">
    <name type="scientific">Oscillatoriales cyanobacterium SpSt-418</name>
    <dbReference type="NCBI Taxonomy" id="2282169"/>
    <lineage>
        <taxon>Bacteria</taxon>
        <taxon>Bacillati</taxon>
        <taxon>Cyanobacteriota</taxon>
        <taxon>Cyanophyceae</taxon>
        <taxon>Oscillatoriophycideae</taxon>
        <taxon>Oscillatoriales</taxon>
    </lineage>
</organism>
<protein>
    <submittedName>
        <fullName evidence="1">Ferritin-like domain-containing protein</fullName>
    </submittedName>
</protein>
<dbReference type="AlphaFoldDB" id="A0A7C3KI10"/>
<comment type="caution">
    <text evidence="1">The sequence shown here is derived from an EMBL/GenBank/DDBJ whole genome shotgun (WGS) entry which is preliminary data.</text>
</comment>
<dbReference type="SUPFAM" id="SSF47240">
    <property type="entry name" value="Ferritin-like"/>
    <property type="match status" value="1"/>
</dbReference>
<dbReference type="CDD" id="cd00657">
    <property type="entry name" value="Ferritin_like"/>
    <property type="match status" value="1"/>
</dbReference>
<gene>
    <name evidence="1" type="ORF">ENR64_24570</name>
</gene>
<reference evidence="1" key="1">
    <citation type="journal article" date="2020" name="mSystems">
        <title>Genome- and Community-Level Interaction Insights into Carbon Utilization and Element Cycling Functions of Hydrothermarchaeota in Hydrothermal Sediment.</title>
        <authorList>
            <person name="Zhou Z."/>
            <person name="Liu Y."/>
            <person name="Xu W."/>
            <person name="Pan J."/>
            <person name="Luo Z.H."/>
            <person name="Li M."/>
        </authorList>
    </citation>
    <scope>NUCLEOTIDE SEQUENCE [LARGE SCALE GENOMIC DNA]</scope>
    <source>
        <strain evidence="1">SpSt-418</strain>
    </source>
</reference>
<sequence>MRIGSEEHKQLLCDWFMNSHLLYEPEELPWPQLDGTTLDRLRGIPFWDEALRTESRAGQMLDMYAATVKDPTIREAIALQGREEARHGRVIQYLIDRYNVNVPDKEAPEIPADLEPEFIRFGYGECFDSFFAFGLFEIARQSKLMPEALFTIFDPILDEEARHMTFFINWIAYKQIQEGKGWLRPFNSLWQYSGALQRRLDNLTGITKKKKKESSSQKGFTATGVKSFTLNLTLEKFLEVCIAENAKRMSKYDDRLLRPEFLPVLSGVAYQTLKLLPKKKPSPVADAA</sequence>